<protein>
    <recommendedName>
        <fullName evidence="8 9">Cell division protein ZipA</fullName>
    </recommendedName>
</protein>
<dbReference type="Proteomes" id="UP000307999">
    <property type="component" value="Unassembled WGS sequence"/>
</dbReference>
<dbReference type="SUPFAM" id="SSF64383">
    <property type="entry name" value="Cell-division protein ZipA, C-terminal domain"/>
    <property type="match status" value="1"/>
</dbReference>
<keyword evidence="4 8" id="KW-0812">Transmembrane</keyword>
<comment type="similarity">
    <text evidence="8 9">Belongs to the ZipA family.</text>
</comment>
<keyword evidence="13" id="KW-1185">Reference proteome</keyword>
<comment type="subunit">
    <text evidence="8">Interacts with FtsZ via their C-terminal domains.</text>
</comment>
<dbReference type="InterPro" id="IPR007449">
    <property type="entry name" value="ZipA_FtsZ-bd_C"/>
</dbReference>
<feature type="region of interest" description="Disordered" evidence="10">
    <location>
        <begin position="42"/>
        <end position="131"/>
    </location>
</feature>
<dbReference type="NCBIfam" id="TIGR02205">
    <property type="entry name" value="septum_zipA"/>
    <property type="match status" value="1"/>
</dbReference>
<dbReference type="GO" id="GO:0000917">
    <property type="term" value="P:division septum assembly"/>
    <property type="evidence" value="ECO:0007669"/>
    <property type="project" value="TreeGrafter"/>
</dbReference>
<comment type="caution">
    <text evidence="12">The sequence shown here is derived from an EMBL/GenBank/DDBJ whole genome shotgun (WGS) entry which is preliminary data.</text>
</comment>
<dbReference type="Gene3D" id="3.30.1400.10">
    <property type="entry name" value="ZipA, C-terminal FtsZ-binding domain"/>
    <property type="match status" value="1"/>
</dbReference>
<evidence type="ECO:0000256" key="7">
    <source>
        <dbReference type="ARBA" id="ARBA00023306"/>
    </source>
</evidence>
<dbReference type="InterPro" id="IPR011919">
    <property type="entry name" value="Cell_div_ZipA"/>
</dbReference>
<evidence type="ECO:0000313" key="13">
    <source>
        <dbReference type="Proteomes" id="UP000307999"/>
    </source>
</evidence>
<dbReference type="AlphaFoldDB" id="A0A4U1B5L1"/>
<evidence type="ECO:0000313" key="12">
    <source>
        <dbReference type="EMBL" id="TKB45653.1"/>
    </source>
</evidence>
<organism evidence="12 13">
    <name type="scientific">Thalassotalea mangrovi</name>
    <dbReference type="NCBI Taxonomy" id="2572245"/>
    <lineage>
        <taxon>Bacteria</taxon>
        <taxon>Pseudomonadati</taxon>
        <taxon>Pseudomonadota</taxon>
        <taxon>Gammaproteobacteria</taxon>
        <taxon>Alteromonadales</taxon>
        <taxon>Colwelliaceae</taxon>
        <taxon>Thalassotalea</taxon>
    </lineage>
</organism>
<evidence type="ECO:0000256" key="9">
    <source>
        <dbReference type="RuleBase" id="RU003612"/>
    </source>
</evidence>
<feature type="compositionally biased region" description="Basic and acidic residues" evidence="10">
    <location>
        <begin position="184"/>
        <end position="194"/>
    </location>
</feature>
<dbReference type="PANTHER" id="PTHR38685">
    <property type="entry name" value="CELL DIVISION PROTEIN ZIPA"/>
    <property type="match status" value="1"/>
</dbReference>
<feature type="domain" description="ZipA C-terminal FtsZ-binding" evidence="11">
    <location>
        <begin position="218"/>
        <end position="348"/>
    </location>
</feature>
<comment type="function">
    <text evidence="8 9">Essential cell division protein that stabilizes the FtsZ protofilaments by cross-linking them and that serves as a cytoplasmic membrane anchor for the Z ring. Also required for the recruitment to the septal ring of downstream cell division proteins.</text>
</comment>
<keyword evidence="3 8" id="KW-0132">Cell division</keyword>
<gene>
    <name evidence="8 12" type="primary">zipA</name>
    <name evidence="12" type="ORF">E8M12_07750</name>
</gene>
<dbReference type="RefSeq" id="WP_136735518.1">
    <property type="nucleotide sequence ID" value="NZ_SWDB01000017.1"/>
</dbReference>
<dbReference type="SMART" id="SM00771">
    <property type="entry name" value="ZipA_C"/>
    <property type="match status" value="1"/>
</dbReference>
<dbReference type="Pfam" id="PF04354">
    <property type="entry name" value="ZipA_C"/>
    <property type="match status" value="1"/>
</dbReference>
<dbReference type="OrthoDB" id="7054914at2"/>
<evidence type="ECO:0000256" key="1">
    <source>
        <dbReference type="ARBA" id="ARBA00022475"/>
    </source>
</evidence>
<evidence type="ECO:0000256" key="3">
    <source>
        <dbReference type="ARBA" id="ARBA00022618"/>
    </source>
</evidence>
<evidence type="ECO:0000256" key="6">
    <source>
        <dbReference type="ARBA" id="ARBA00023136"/>
    </source>
</evidence>
<sequence length="360" mass="40286">MEFNLRLILLLISVAAITGLCIHGMYTLRKDRKNPYKLKSSVTETNDHKDERMFDQSGFDQDGVGATRVVSNAHSEPMQSSASFDADVQTPVRATTQQQQESTAGKYDDLDIEHTSSSVQQDYEGSYDADYNSASEPAMAEMERIFENYAEPKSSSAIKFQEPDFSQQEEPVLAEEPVFAESSQAERRTEKTKAEIRRDQMEIDFADQEKQNQSAEIEQEVLAISVVAGQNQLISGAALLPSLLTLGMKYGEMNIFHRHQDNSGKGPIHFSLANMINPGTFDLDHMENFATTGLTLFMTLPNAGDPTKVFKLMLSAAKQLASEFGGQVLDGQRSVMTRQTEQHYLTKIREFDRKSRIANV</sequence>
<dbReference type="PANTHER" id="PTHR38685:SF1">
    <property type="entry name" value="CELL DIVISION PROTEIN ZIPA"/>
    <property type="match status" value="1"/>
</dbReference>
<keyword evidence="6 8" id="KW-0472">Membrane</keyword>
<feature type="compositionally biased region" description="Basic and acidic residues" evidence="10">
    <location>
        <begin position="45"/>
        <end position="54"/>
    </location>
</feature>
<keyword evidence="7 8" id="KW-0131">Cell cycle</keyword>
<dbReference type="GO" id="GO:0032153">
    <property type="term" value="C:cell division site"/>
    <property type="evidence" value="ECO:0007669"/>
    <property type="project" value="UniProtKB-UniRule"/>
</dbReference>
<reference evidence="12 13" key="1">
    <citation type="submission" date="2019-04" db="EMBL/GenBank/DDBJ databases">
        <title>Thalassotalea guangxiensis sp. nov., isolated from sediment of the coastal wetland.</title>
        <authorList>
            <person name="Zheng S."/>
            <person name="Zhang D."/>
        </authorList>
    </citation>
    <scope>NUCLEOTIDE SEQUENCE [LARGE SCALE GENOMIC DNA]</scope>
    <source>
        <strain evidence="12 13">ZS-4</strain>
    </source>
</reference>
<keyword evidence="1 8" id="KW-1003">Cell membrane</keyword>
<evidence type="ECO:0000256" key="5">
    <source>
        <dbReference type="ARBA" id="ARBA00022989"/>
    </source>
</evidence>
<evidence type="ECO:0000256" key="2">
    <source>
        <dbReference type="ARBA" id="ARBA00022519"/>
    </source>
</evidence>
<dbReference type="EMBL" id="SWDB01000017">
    <property type="protein sequence ID" value="TKB45653.1"/>
    <property type="molecule type" value="Genomic_DNA"/>
</dbReference>
<proteinExistence type="inferred from homology"/>
<feature type="compositionally biased region" description="Polar residues" evidence="10">
    <location>
        <begin position="92"/>
        <end position="103"/>
    </location>
</feature>
<comment type="subcellular location">
    <subcellularLocation>
        <location evidence="8">Cell inner membrane</location>
        <topology evidence="8">Single-pass type I membrane protein</topology>
    </subcellularLocation>
    <text evidence="8">Localizes to the Z ring in an FtsZ-dependent manner.</text>
</comment>
<evidence type="ECO:0000256" key="8">
    <source>
        <dbReference type="HAMAP-Rule" id="MF_00509"/>
    </source>
</evidence>
<name>A0A4U1B5L1_9GAMM</name>
<dbReference type="InterPro" id="IPR036765">
    <property type="entry name" value="ZipA_FtsZ-bd_C_sf"/>
</dbReference>
<feature type="transmembrane region" description="Helical" evidence="8">
    <location>
        <begin position="6"/>
        <end position="28"/>
    </location>
</feature>
<keyword evidence="5 8" id="KW-1133">Transmembrane helix</keyword>
<evidence type="ECO:0000259" key="11">
    <source>
        <dbReference type="SMART" id="SM00771"/>
    </source>
</evidence>
<accession>A0A4U1B5L1</accession>
<feature type="region of interest" description="Disordered" evidence="10">
    <location>
        <begin position="163"/>
        <end position="194"/>
    </location>
</feature>
<dbReference type="GO" id="GO:0043093">
    <property type="term" value="P:FtsZ-dependent cytokinesis"/>
    <property type="evidence" value="ECO:0007669"/>
    <property type="project" value="UniProtKB-UniRule"/>
</dbReference>
<feature type="compositionally biased region" description="Polar residues" evidence="10">
    <location>
        <begin position="69"/>
        <end position="83"/>
    </location>
</feature>
<dbReference type="HAMAP" id="MF_00509">
    <property type="entry name" value="ZipA"/>
    <property type="match status" value="1"/>
</dbReference>
<keyword evidence="2 8" id="KW-0997">Cell inner membrane</keyword>
<evidence type="ECO:0000256" key="10">
    <source>
        <dbReference type="SAM" id="MobiDB-lite"/>
    </source>
</evidence>
<dbReference type="GO" id="GO:0005886">
    <property type="term" value="C:plasma membrane"/>
    <property type="evidence" value="ECO:0007669"/>
    <property type="project" value="UniProtKB-SubCell"/>
</dbReference>
<evidence type="ECO:0000256" key="4">
    <source>
        <dbReference type="ARBA" id="ARBA00022692"/>
    </source>
</evidence>